<evidence type="ECO:0000313" key="7">
    <source>
        <dbReference type="EMBL" id="PCH33170.1"/>
    </source>
</evidence>
<dbReference type="OrthoDB" id="5817230at2759"/>
<dbReference type="Gene3D" id="1.10.400.10">
    <property type="entry name" value="GI Alpha 1, domain 2-like"/>
    <property type="match status" value="1"/>
</dbReference>
<feature type="binding site" evidence="5">
    <location>
        <begin position="139"/>
        <end position="145"/>
    </location>
    <ligand>
        <name>GTP</name>
        <dbReference type="ChEBI" id="CHEBI:37565"/>
    </ligand>
</feature>
<keyword evidence="2 5" id="KW-0547">Nucleotide-binding</keyword>
<dbReference type="GO" id="GO:0005834">
    <property type="term" value="C:heterotrimeric G-protein complex"/>
    <property type="evidence" value="ECO:0007669"/>
    <property type="project" value="TreeGrafter"/>
</dbReference>
<dbReference type="InterPro" id="IPR011025">
    <property type="entry name" value="GproteinA_insert"/>
</dbReference>
<accession>A0A2H3IT64</accession>
<feature type="binding site" evidence="6">
    <location>
        <position position="145"/>
    </location>
    <ligand>
        <name>Mg(2+)</name>
        <dbReference type="ChEBI" id="CHEBI:18420"/>
    </ligand>
</feature>
<dbReference type="GO" id="GO:0007186">
    <property type="term" value="P:G protein-coupled receptor signaling pathway"/>
    <property type="evidence" value="ECO:0007669"/>
    <property type="project" value="InterPro"/>
</dbReference>
<gene>
    <name evidence="7" type="ORF">WOLCODRAFT_111384</name>
</gene>
<evidence type="ECO:0000256" key="3">
    <source>
        <dbReference type="ARBA" id="ARBA00023134"/>
    </source>
</evidence>
<feature type="binding site" evidence="5">
    <location>
        <position position="294"/>
    </location>
    <ligand>
        <name>GTP</name>
        <dbReference type="ChEBI" id="CHEBI:37565"/>
    </ligand>
</feature>
<keyword evidence="3 5" id="KW-0342">GTP-binding</keyword>
<dbReference type="PANTHER" id="PTHR10218:SF242">
    <property type="entry name" value="GUANINE NUCLEOTIDE-BINDING PROTEIN ALPHA-1 SUBUNIT"/>
    <property type="match status" value="1"/>
</dbReference>
<feature type="binding site" evidence="5">
    <location>
        <begin position="234"/>
        <end position="237"/>
    </location>
    <ligand>
        <name>GTP</name>
        <dbReference type="ChEBI" id="CHEBI:37565"/>
    </ligand>
</feature>
<evidence type="ECO:0000256" key="6">
    <source>
        <dbReference type="PIRSR" id="PIRSR601019-2"/>
    </source>
</evidence>
<dbReference type="InterPro" id="IPR027417">
    <property type="entry name" value="P-loop_NTPase"/>
</dbReference>
<sequence length="315" mass="36227">MLLLGTGDSGKTTLLKQMRLLFGVPFSGVEVELTRQIIFDNVVHGLRLLLRVMEDMALSVAPVNAECVDILAGVQDLKDYEPFPAWCYEPLKRLWEDPSVREARRRGGEVAVPDYLGYWFSDLERLFDPTYNPTYEDVLHAYTCTTGKAEMGFKLRKRHDVLLVDLGGQRSERKKWVHCFDGMSSVMFVVNLSSYDQPLVEATYANQMEDALLLWEAIYPSKWFRNTTIFLLFNKVDLFEEKIKYSHIKDYFSDYDGKVGDADAGKQYFLKKFMDAVHKDGEKGPVVRSFFVTATDTKMLRLVLGTVEGLVFHYE</sequence>
<protein>
    <submittedName>
        <fullName evidence="7">Guanine nucleotide-binding protein alpha-2 subunit</fullName>
    </submittedName>
</protein>
<dbReference type="Proteomes" id="UP000218811">
    <property type="component" value="Unassembled WGS sequence"/>
</dbReference>
<dbReference type="EMBL" id="KB467831">
    <property type="protein sequence ID" value="PCH33170.1"/>
    <property type="molecule type" value="Genomic_DNA"/>
</dbReference>
<dbReference type="InterPro" id="IPR001019">
    <property type="entry name" value="Gprotein_alpha_su"/>
</dbReference>
<dbReference type="PANTHER" id="PTHR10218">
    <property type="entry name" value="GTP-BINDING PROTEIN ALPHA SUBUNIT"/>
    <property type="match status" value="1"/>
</dbReference>
<dbReference type="SMART" id="SM00275">
    <property type="entry name" value="G_alpha"/>
    <property type="match status" value="1"/>
</dbReference>
<organism evidence="7 8">
    <name type="scientific">Wolfiporia cocos (strain MD-104)</name>
    <name type="common">Brown rot fungus</name>
    <dbReference type="NCBI Taxonomy" id="742152"/>
    <lineage>
        <taxon>Eukaryota</taxon>
        <taxon>Fungi</taxon>
        <taxon>Dikarya</taxon>
        <taxon>Basidiomycota</taxon>
        <taxon>Agaricomycotina</taxon>
        <taxon>Agaricomycetes</taxon>
        <taxon>Polyporales</taxon>
        <taxon>Phaeolaceae</taxon>
        <taxon>Wolfiporia</taxon>
    </lineage>
</organism>
<keyword evidence="4" id="KW-0807">Transducer</keyword>
<dbReference type="PROSITE" id="PS51882">
    <property type="entry name" value="G_ALPHA"/>
    <property type="match status" value="1"/>
</dbReference>
<keyword evidence="6" id="KW-0460">Magnesium</keyword>
<evidence type="ECO:0000256" key="2">
    <source>
        <dbReference type="ARBA" id="ARBA00022741"/>
    </source>
</evidence>
<keyword evidence="8" id="KW-1185">Reference proteome</keyword>
<dbReference type="CDD" id="cd00066">
    <property type="entry name" value="G-alpha"/>
    <property type="match status" value="1"/>
</dbReference>
<dbReference type="GO" id="GO:0046872">
    <property type="term" value="F:metal ion binding"/>
    <property type="evidence" value="ECO:0007669"/>
    <property type="project" value="UniProtKB-KW"/>
</dbReference>
<dbReference type="FunFam" id="3.40.50.300:FF:000692">
    <property type="entry name" value="Guanine nucleotide-binding protein subunit alpha"/>
    <property type="match status" value="1"/>
</dbReference>
<evidence type="ECO:0000313" key="8">
    <source>
        <dbReference type="Proteomes" id="UP000218811"/>
    </source>
</evidence>
<dbReference type="PRINTS" id="PR00318">
    <property type="entry name" value="GPROTEINA"/>
</dbReference>
<name>A0A2H3IT64_WOLCO</name>
<dbReference type="GO" id="GO:0031683">
    <property type="term" value="F:G-protein beta/gamma-subunit complex binding"/>
    <property type="evidence" value="ECO:0007669"/>
    <property type="project" value="InterPro"/>
</dbReference>
<dbReference type="GO" id="GO:0000750">
    <property type="term" value="P:pheromone-dependent signal transduction involved in conjugation with cellular fusion"/>
    <property type="evidence" value="ECO:0007669"/>
    <property type="project" value="TreeGrafter"/>
</dbReference>
<dbReference type="SUPFAM" id="SSF47895">
    <property type="entry name" value="Transducin (alpha subunit), insertion domain"/>
    <property type="match status" value="1"/>
</dbReference>
<proteinExistence type="predicted"/>
<dbReference type="GO" id="GO:0003924">
    <property type="term" value="F:GTPase activity"/>
    <property type="evidence" value="ECO:0007669"/>
    <property type="project" value="InterPro"/>
</dbReference>
<dbReference type="SUPFAM" id="SSF52540">
    <property type="entry name" value="P-loop containing nucleoside triphosphate hydrolases"/>
    <property type="match status" value="1"/>
</dbReference>
<dbReference type="STRING" id="742152.A0A2H3IT64"/>
<evidence type="ECO:0000256" key="4">
    <source>
        <dbReference type="ARBA" id="ARBA00023224"/>
    </source>
</evidence>
<dbReference type="AlphaFoldDB" id="A0A2H3IT64"/>
<feature type="binding site" evidence="6">
    <location>
        <position position="12"/>
    </location>
    <ligand>
        <name>Mg(2+)</name>
        <dbReference type="ChEBI" id="CHEBI:18420"/>
    </ligand>
</feature>
<dbReference type="GO" id="GO:0005525">
    <property type="term" value="F:GTP binding"/>
    <property type="evidence" value="ECO:0007669"/>
    <property type="project" value="UniProtKB-KW"/>
</dbReference>
<feature type="binding site" evidence="5">
    <location>
        <begin position="165"/>
        <end position="169"/>
    </location>
    <ligand>
        <name>GTP</name>
        <dbReference type="ChEBI" id="CHEBI:37565"/>
    </ligand>
</feature>
<dbReference type="GO" id="GO:0005737">
    <property type="term" value="C:cytoplasm"/>
    <property type="evidence" value="ECO:0007669"/>
    <property type="project" value="TreeGrafter"/>
</dbReference>
<dbReference type="Gene3D" id="3.40.50.300">
    <property type="entry name" value="P-loop containing nucleotide triphosphate hydrolases"/>
    <property type="match status" value="1"/>
</dbReference>
<dbReference type="GO" id="GO:0001664">
    <property type="term" value="F:G protein-coupled receptor binding"/>
    <property type="evidence" value="ECO:0007669"/>
    <property type="project" value="TreeGrafter"/>
</dbReference>
<evidence type="ECO:0000256" key="5">
    <source>
        <dbReference type="PIRSR" id="PIRSR601019-1"/>
    </source>
</evidence>
<reference evidence="7 8" key="1">
    <citation type="journal article" date="2012" name="Science">
        <title>The Paleozoic origin of enzymatic lignin decomposition reconstructed from 31 fungal genomes.</title>
        <authorList>
            <person name="Floudas D."/>
            <person name="Binder M."/>
            <person name="Riley R."/>
            <person name="Barry K."/>
            <person name="Blanchette R.A."/>
            <person name="Henrissat B."/>
            <person name="Martinez A.T."/>
            <person name="Otillar R."/>
            <person name="Spatafora J.W."/>
            <person name="Yadav J.S."/>
            <person name="Aerts A."/>
            <person name="Benoit I."/>
            <person name="Boyd A."/>
            <person name="Carlson A."/>
            <person name="Copeland A."/>
            <person name="Coutinho P.M."/>
            <person name="de Vries R.P."/>
            <person name="Ferreira P."/>
            <person name="Findley K."/>
            <person name="Foster B."/>
            <person name="Gaskell J."/>
            <person name="Glotzer D."/>
            <person name="Gorecki P."/>
            <person name="Heitman J."/>
            <person name="Hesse C."/>
            <person name="Hori C."/>
            <person name="Igarashi K."/>
            <person name="Jurgens J.A."/>
            <person name="Kallen N."/>
            <person name="Kersten P."/>
            <person name="Kohler A."/>
            <person name="Kuees U."/>
            <person name="Kumar T.K.A."/>
            <person name="Kuo A."/>
            <person name="LaButti K."/>
            <person name="Larrondo L.F."/>
            <person name="Lindquist E."/>
            <person name="Ling A."/>
            <person name="Lombard V."/>
            <person name="Lucas S."/>
            <person name="Lundell T."/>
            <person name="Martin R."/>
            <person name="McLaughlin D.J."/>
            <person name="Morgenstern I."/>
            <person name="Morin E."/>
            <person name="Murat C."/>
            <person name="Nagy L.G."/>
            <person name="Nolan M."/>
            <person name="Ohm R.A."/>
            <person name="Patyshakuliyeva A."/>
            <person name="Rokas A."/>
            <person name="Ruiz-Duenas F.J."/>
            <person name="Sabat G."/>
            <person name="Salamov A."/>
            <person name="Samejima M."/>
            <person name="Schmutz J."/>
            <person name="Slot J.C."/>
            <person name="St John F."/>
            <person name="Stenlid J."/>
            <person name="Sun H."/>
            <person name="Sun S."/>
            <person name="Syed K."/>
            <person name="Tsang A."/>
            <person name="Wiebenga A."/>
            <person name="Young D."/>
            <person name="Pisabarro A."/>
            <person name="Eastwood D.C."/>
            <person name="Martin F."/>
            <person name="Cullen D."/>
            <person name="Grigoriev I.V."/>
            <person name="Hibbett D.S."/>
        </authorList>
    </citation>
    <scope>NUCLEOTIDE SEQUENCE [LARGE SCALE GENOMIC DNA]</scope>
    <source>
        <strain evidence="7 8">MD-104</strain>
    </source>
</reference>
<dbReference type="Pfam" id="PF00503">
    <property type="entry name" value="G-alpha"/>
    <property type="match status" value="1"/>
</dbReference>
<keyword evidence="1 6" id="KW-0479">Metal-binding</keyword>
<evidence type="ECO:0000256" key="1">
    <source>
        <dbReference type="ARBA" id="ARBA00022723"/>
    </source>
</evidence>